<accession>A0ABV1JXD2</accession>
<evidence type="ECO:0000256" key="1">
    <source>
        <dbReference type="SAM" id="Phobius"/>
    </source>
</evidence>
<dbReference type="EMBL" id="JBEDNP010000010">
    <property type="protein sequence ID" value="MEQ3540627.1"/>
    <property type="molecule type" value="Genomic_DNA"/>
</dbReference>
<evidence type="ECO:0008006" key="4">
    <source>
        <dbReference type="Google" id="ProtNLM"/>
    </source>
</evidence>
<gene>
    <name evidence="2" type="ORF">WHI96_17580</name>
</gene>
<dbReference type="InterPro" id="IPR050445">
    <property type="entry name" value="Bact_polysacc_biosynth/exp"/>
</dbReference>
<evidence type="ECO:0000313" key="2">
    <source>
        <dbReference type="EMBL" id="MEQ3540627.1"/>
    </source>
</evidence>
<dbReference type="Proteomes" id="UP001464923">
    <property type="component" value="Unassembled WGS sequence"/>
</dbReference>
<comment type="caution">
    <text evidence="2">The sequence shown here is derived from an EMBL/GenBank/DDBJ whole genome shotgun (WGS) entry which is preliminary data.</text>
</comment>
<organism evidence="2 3">
    <name type="scientific">Pseudonocardia tropica</name>
    <dbReference type="NCBI Taxonomy" id="681289"/>
    <lineage>
        <taxon>Bacteria</taxon>
        <taxon>Bacillati</taxon>
        <taxon>Actinomycetota</taxon>
        <taxon>Actinomycetes</taxon>
        <taxon>Pseudonocardiales</taxon>
        <taxon>Pseudonocardiaceae</taxon>
        <taxon>Pseudonocardia</taxon>
    </lineage>
</organism>
<keyword evidence="1" id="KW-1133">Transmembrane helix</keyword>
<name>A0ABV1JXD2_9PSEU</name>
<keyword evidence="3" id="KW-1185">Reference proteome</keyword>
<evidence type="ECO:0000313" key="3">
    <source>
        <dbReference type="Proteomes" id="UP001464923"/>
    </source>
</evidence>
<protein>
    <recommendedName>
        <fullName evidence="4">Chain length determinant protein</fullName>
    </recommendedName>
</protein>
<reference evidence="2 3" key="1">
    <citation type="submission" date="2024-03" db="EMBL/GenBank/DDBJ databases">
        <title>Draft genome sequence of Pseudonocardia tropica JCM 19149.</title>
        <authorList>
            <person name="Butdee W."/>
            <person name="Duangmal K."/>
        </authorList>
    </citation>
    <scope>NUCLEOTIDE SEQUENCE [LARGE SCALE GENOMIC DNA]</scope>
    <source>
        <strain evidence="2 3">JCM 19149</strain>
    </source>
</reference>
<keyword evidence="1" id="KW-0812">Transmembrane</keyword>
<sequence length="464" mass="46527">MPSPRPVPPVPGGTGHEDLLLGTVARRRLTRTGLGAVALGMVTGALLGLLLGLLRPATVTATAALDVAPASLPTLQSLQGTPPDEQLVTEHVVRQLAVLQGSELRTVVEQRLGRDDVGLTVSRSGQTAVIELAATAPDPATAVAVARTALTVYGELVADQDSELLARRLATIDGAIADLTRGGPGDPSDQARLDSLRDLRLEAQLQSDSGPVQVVGALAVDPTAGGSPLLLAAAGGAVLGGIALGGVVMGRQALSSRVGTGLDLRPHVDRVSVTEIPVGPGARPDPERARLLLAEIIPRPSGTIVVAGLPGTGVAAGDATTVATELAAAAAERGPTVLVHRAGTTGTMEPAGTAQPVGTAEPDAAAHPRPAVVTLAADEDLDLFSGRLAELVAGTGLSGPAVVVAATPLARSPRLLASLAAAENTVVVARAGADRLDARAAALLAALRRSGACTVGVVTRARRR</sequence>
<dbReference type="PANTHER" id="PTHR32309">
    <property type="entry name" value="TYROSINE-PROTEIN KINASE"/>
    <property type="match status" value="1"/>
</dbReference>
<dbReference type="RefSeq" id="WP_349302409.1">
    <property type="nucleotide sequence ID" value="NZ_JBEDNP010000010.1"/>
</dbReference>
<dbReference type="PANTHER" id="PTHR32309:SF31">
    <property type="entry name" value="CAPSULAR EXOPOLYSACCHARIDE FAMILY"/>
    <property type="match status" value="1"/>
</dbReference>
<proteinExistence type="predicted"/>
<feature type="transmembrane region" description="Helical" evidence="1">
    <location>
        <begin position="34"/>
        <end position="54"/>
    </location>
</feature>
<keyword evidence="1" id="KW-0472">Membrane</keyword>